<evidence type="ECO:0000313" key="10">
    <source>
        <dbReference type="Proteomes" id="UP001205740"/>
    </source>
</evidence>
<name>A0ABT1GZE3_9NOCA</name>
<dbReference type="EC" id="4.2.1.10" evidence="5 8"/>
<evidence type="ECO:0000256" key="4">
    <source>
        <dbReference type="ARBA" id="ARBA00011193"/>
    </source>
</evidence>
<dbReference type="CDD" id="cd00466">
    <property type="entry name" value="DHQase_II"/>
    <property type="match status" value="1"/>
</dbReference>
<protein>
    <recommendedName>
        <fullName evidence="5 8">3-dehydroquinate dehydratase</fullName>
        <shortName evidence="8">3-dehydroquinase</shortName>
        <ecNumber evidence="5 8">4.2.1.10</ecNumber>
    </recommendedName>
    <alternativeName>
        <fullName evidence="8">Type II DHQase</fullName>
    </alternativeName>
</protein>
<evidence type="ECO:0000256" key="2">
    <source>
        <dbReference type="ARBA" id="ARBA00004902"/>
    </source>
</evidence>
<dbReference type="PROSITE" id="PS01029">
    <property type="entry name" value="DEHYDROQUINASE_II"/>
    <property type="match status" value="1"/>
</dbReference>
<dbReference type="EMBL" id="JAMTCG010000002">
    <property type="protein sequence ID" value="MCP2159730.1"/>
    <property type="molecule type" value="Genomic_DNA"/>
</dbReference>
<evidence type="ECO:0000256" key="1">
    <source>
        <dbReference type="ARBA" id="ARBA00001864"/>
    </source>
</evidence>
<dbReference type="NCBIfam" id="NF003805">
    <property type="entry name" value="PRK05395.1-2"/>
    <property type="match status" value="1"/>
</dbReference>
<dbReference type="Pfam" id="PF01220">
    <property type="entry name" value="DHquinase_II"/>
    <property type="match status" value="1"/>
</dbReference>
<dbReference type="PANTHER" id="PTHR21272">
    <property type="entry name" value="CATABOLIC 3-DEHYDROQUINASE"/>
    <property type="match status" value="1"/>
</dbReference>
<keyword evidence="10" id="KW-1185">Reference proteome</keyword>
<feature type="binding site" evidence="8">
    <location>
        <position position="82"/>
    </location>
    <ligand>
        <name>substrate</name>
    </ligand>
</feature>
<dbReference type="NCBIfam" id="NF003807">
    <property type="entry name" value="PRK05395.1-4"/>
    <property type="match status" value="1"/>
</dbReference>
<dbReference type="PANTHER" id="PTHR21272:SF3">
    <property type="entry name" value="CATABOLIC 3-DEHYDROQUINASE"/>
    <property type="match status" value="1"/>
</dbReference>
<dbReference type="HAMAP" id="MF_00169">
    <property type="entry name" value="AroQ"/>
    <property type="match status" value="1"/>
</dbReference>
<evidence type="ECO:0000256" key="3">
    <source>
        <dbReference type="ARBA" id="ARBA00011037"/>
    </source>
</evidence>
<feature type="active site" description="Proton donor" evidence="8">
    <location>
        <position position="102"/>
    </location>
</feature>
<feature type="binding site" evidence="8">
    <location>
        <position position="113"/>
    </location>
    <ligand>
        <name>substrate</name>
    </ligand>
</feature>
<dbReference type="Gene3D" id="3.40.50.9100">
    <property type="entry name" value="Dehydroquinase, class II"/>
    <property type="match status" value="1"/>
</dbReference>
<comment type="subunit">
    <text evidence="4 8">Homododecamer.</text>
</comment>
<feature type="binding site" evidence="8">
    <location>
        <position position="89"/>
    </location>
    <ligand>
        <name>substrate</name>
    </ligand>
</feature>
<dbReference type="Proteomes" id="UP001205740">
    <property type="component" value="Unassembled WGS sequence"/>
</dbReference>
<dbReference type="NCBIfam" id="NF003806">
    <property type="entry name" value="PRK05395.1-3"/>
    <property type="match status" value="1"/>
</dbReference>
<feature type="active site" description="Proton acceptor" evidence="8">
    <location>
        <position position="25"/>
    </location>
</feature>
<evidence type="ECO:0000256" key="7">
    <source>
        <dbReference type="ARBA" id="ARBA00023239"/>
    </source>
</evidence>
<keyword evidence="8" id="KW-0028">Amino-acid biosynthesis</keyword>
<comment type="pathway">
    <text evidence="2 8">Metabolic intermediate biosynthesis; chorismate biosynthesis; chorismate from D-erythrose 4-phosphate and phosphoenolpyruvate: step 3/7.</text>
</comment>
<accession>A0ABT1GZE3</accession>
<dbReference type="InterPro" id="IPR036441">
    <property type="entry name" value="DHquinase_II_sf"/>
</dbReference>
<evidence type="ECO:0000256" key="6">
    <source>
        <dbReference type="ARBA" id="ARBA00023141"/>
    </source>
</evidence>
<comment type="function">
    <text evidence="8">Catalyzes a trans-dehydration via an enolate intermediate.</text>
</comment>
<organism evidence="9 10">
    <name type="scientific">Williamsia serinedens</name>
    <dbReference type="NCBI Taxonomy" id="391736"/>
    <lineage>
        <taxon>Bacteria</taxon>
        <taxon>Bacillati</taxon>
        <taxon>Actinomycetota</taxon>
        <taxon>Actinomycetes</taxon>
        <taxon>Mycobacteriales</taxon>
        <taxon>Nocardiaceae</taxon>
        <taxon>Williamsia</taxon>
    </lineage>
</organism>
<dbReference type="InterPro" id="IPR001874">
    <property type="entry name" value="DHquinase_II"/>
</dbReference>
<feature type="site" description="Transition state stabilizer" evidence="8">
    <location>
        <position position="20"/>
    </location>
</feature>
<comment type="caution">
    <text evidence="9">The sequence shown here is derived from an EMBL/GenBank/DDBJ whole genome shotgun (WGS) entry which is preliminary data.</text>
</comment>
<feature type="binding site" evidence="8">
    <location>
        <begin position="103"/>
        <end position="104"/>
    </location>
    <ligand>
        <name>substrate</name>
    </ligand>
</feature>
<keyword evidence="6 8" id="KW-0057">Aromatic amino acid biosynthesis</keyword>
<dbReference type="InterPro" id="IPR018509">
    <property type="entry name" value="DHquinase_II_CS"/>
</dbReference>
<reference evidence="9 10" key="1">
    <citation type="submission" date="2022-06" db="EMBL/GenBank/DDBJ databases">
        <title>Genomic Encyclopedia of Archaeal and Bacterial Type Strains, Phase II (KMG-II): from individual species to whole genera.</title>
        <authorList>
            <person name="Goeker M."/>
        </authorList>
    </citation>
    <scope>NUCLEOTIDE SEQUENCE [LARGE SCALE GENOMIC DNA]</scope>
    <source>
        <strain evidence="9 10">DSM 45037</strain>
    </source>
</reference>
<dbReference type="PIRSF" id="PIRSF001399">
    <property type="entry name" value="DHquinase_II"/>
    <property type="match status" value="1"/>
</dbReference>
<gene>
    <name evidence="8" type="primary">aroQ</name>
    <name evidence="9" type="ORF">LX12_000909</name>
</gene>
<keyword evidence="7 8" id="KW-0456">Lyase</keyword>
<dbReference type="SUPFAM" id="SSF52304">
    <property type="entry name" value="Type II 3-dehydroquinate dehydratase"/>
    <property type="match status" value="1"/>
</dbReference>
<evidence type="ECO:0000256" key="5">
    <source>
        <dbReference type="ARBA" id="ARBA00012060"/>
    </source>
</evidence>
<comment type="similarity">
    <text evidence="3 8">Belongs to the type-II 3-dehydroquinase family.</text>
</comment>
<dbReference type="NCBIfam" id="TIGR01088">
    <property type="entry name" value="aroQ"/>
    <property type="match status" value="1"/>
</dbReference>
<proteinExistence type="inferred from homology"/>
<evidence type="ECO:0000256" key="8">
    <source>
        <dbReference type="HAMAP-Rule" id="MF_00169"/>
    </source>
</evidence>
<evidence type="ECO:0000313" key="9">
    <source>
        <dbReference type="EMBL" id="MCP2159730.1"/>
    </source>
</evidence>
<dbReference type="RefSeq" id="WP_253653340.1">
    <property type="nucleotide sequence ID" value="NZ_BAAAOE010000001.1"/>
</dbReference>
<feature type="binding site" evidence="8">
    <location>
        <position position="76"/>
    </location>
    <ligand>
        <name>substrate</name>
    </ligand>
</feature>
<comment type="catalytic activity">
    <reaction evidence="1 8">
        <text>3-dehydroquinate = 3-dehydroshikimate + H2O</text>
        <dbReference type="Rhea" id="RHEA:21096"/>
        <dbReference type="ChEBI" id="CHEBI:15377"/>
        <dbReference type="ChEBI" id="CHEBI:16630"/>
        <dbReference type="ChEBI" id="CHEBI:32364"/>
        <dbReference type="EC" id="4.2.1.10"/>
    </reaction>
</comment>
<sequence length="148" mass="15712">MSAPTVLLLNGPNLNMLGTRQPEVYGTATLADAVAVAERAARDVGVELTARQTNHEGQMIDWVHEARGTVAGIVVNPGGWTHTSVALADALVIPEVPVVEVHLSNVAAREPFRHHSYVSPIATAVIAGCGILGYDFAIRTLAERLSNR</sequence>